<comment type="pathway">
    <text evidence="2">Carbohydrate biosynthesis; dTDP-L-rhamnose biosynthesis.</text>
</comment>
<organism evidence="4 5">
    <name type="scientific">Kineococcus radiotolerans</name>
    <dbReference type="NCBI Taxonomy" id="131568"/>
    <lineage>
        <taxon>Bacteria</taxon>
        <taxon>Bacillati</taxon>
        <taxon>Actinomycetota</taxon>
        <taxon>Actinomycetes</taxon>
        <taxon>Kineosporiales</taxon>
        <taxon>Kineosporiaceae</taxon>
        <taxon>Kineococcus</taxon>
    </lineage>
</organism>
<comment type="caution">
    <text evidence="4">The sequence shown here is derived from an EMBL/GenBank/DDBJ whole genome shotgun (WGS) entry which is preliminary data.</text>
</comment>
<sequence length="287" mass="29417">MRWIVAGAGGMLGTDVVEVLRAAGHEVVPLTRAELDVTDAAACAAAVAGGADVVVNCTAHTAVDAAETEEAAAFAVNALGARNLALAARAAGARLVHVSTDYVFDGGATEPYPADAPTAPRSAYGRTKAAGEWAVEASGADALVVRTAWLYGEHGACFPKTMARVGRERGALSVVDDQVGQPTWTRDLADLVLRLVQASAPAGRYHGVAGGRCSWFEFAGAVLASAGLSAVELKPTTSADFVRPAPRPAFSVLSTQGLDAVGVTPIGDWRERWETAAARVLGGVPNS</sequence>
<dbReference type="CDD" id="cd05254">
    <property type="entry name" value="dTDP_HR_like_SDR_e"/>
    <property type="match status" value="1"/>
</dbReference>
<dbReference type="PANTHER" id="PTHR10491">
    <property type="entry name" value="DTDP-4-DEHYDRORHAMNOSE REDUCTASE"/>
    <property type="match status" value="1"/>
</dbReference>
<accession>A0A7W4TN48</accession>
<dbReference type="GO" id="GO:0005829">
    <property type="term" value="C:cytosol"/>
    <property type="evidence" value="ECO:0007669"/>
    <property type="project" value="TreeGrafter"/>
</dbReference>
<dbReference type="InterPro" id="IPR029903">
    <property type="entry name" value="RmlD-like-bd"/>
</dbReference>
<evidence type="ECO:0000313" key="5">
    <source>
        <dbReference type="Proteomes" id="UP000533269"/>
    </source>
</evidence>
<gene>
    <name evidence="4" type="ORF">FHR75_002804</name>
</gene>
<dbReference type="NCBIfam" id="TIGR01214">
    <property type="entry name" value="rmlD"/>
    <property type="match status" value="1"/>
</dbReference>
<dbReference type="InterPro" id="IPR005913">
    <property type="entry name" value="dTDP_dehydrorham_reduct"/>
</dbReference>
<reference evidence="4 5" key="2">
    <citation type="submission" date="2020-08" db="EMBL/GenBank/DDBJ databases">
        <authorList>
            <person name="Partida-Martinez L."/>
            <person name="Huntemann M."/>
            <person name="Clum A."/>
            <person name="Wang J."/>
            <person name="Palaniappan K."/>
            <person name="Ritter S."/>
            <person name="Chen I.-M."/>
            <person name="Stamatis D."/>
            <person name="Reddy T."/>
            <person name="O'Malley R."/>
            <person name="Daum C."/>
            <person name="Shapiro N."/>
            <person name="Ivanova N."/>
            <person name="Kyrpides N."/>
            <person name="Woyke T."/>
        </authorList>
    </citation>
    <scope>NUCLEOTIDE SEQUENCE [LARGE SCALE GENOMIC DNA]</scope>
    <source>
        <strain evidence="4 5">AS2.23</strain>
    </source>
</reference>
<evidence type="ECO:0000256" key="2">
    <source>
        <dbReference type="RuleBase" id="RU364082"/>
    </source>
</evidence>
<dbReference type="PANTHER" id="PTHR10491:SF4">
    <property type="entry name" value="METHIONINE ADENOSYLTRANSFERASE 2 SUBUNIT BETA"/>
    <property type="match status" value="1"/>
</dbReference>
<keyword evidence="2 4" id="KW-0560">Oxidoreductase</keyword>
<name>A0A7W4TN48_KINRA</name>
<dbReference type="SUPFAM" id="SSF51735">
    <property type="entry name" value="NAD(P)-binding Rossmann-fold domains"/>
    <property type="match status" value="1"/>
</dbReference>
<dbReference type="Proteomes" id="UP000533269">
    <property type="component" value="Unassembled WGS sequence"/>
</dbReference>
<keyword evidence="2" id="KW-0521">NADP</keyword>
<comment type="function">
    <text evidence="2">Catalyzes the reduction of dTDP-6-deoxy-L-lyxo-4-hexulose to yield dTDP-L-rhamnose.</text>
</comment>
<dbReference type="EC" id="1.1.1.133" evidence="2"/>
<evidence type="ECO:0000259" key="3">
    <source>
        <dbReference type="Pfam" id="PF04321"/>
    </source>
</evidence>
<dbReference type="AlphaFoldDB" id="A0A7W4TN48"/>
<comment type="similarity">
    <text evidence="1 2">Belongs to the dTDP-4-dehydrorhamnose reductase family.</text>
</comment>
<proteinExistence type="inferred from homology"/>
<dbReference type="EMBL" id="JACHVY010000002">
    <property type="protein sequence ID" value="MBB2901989.1"/>
    <property type="molecule type" value="Genomic_DNA"/>
</dbReference>
<evidence type="ECO:0000313" key="4">
    <source>
        <dbReference type="EMBL" id="MBB2901989.1"/>
    </source>
</evidence>
<evidence type="ECO:0000256" key="1">
    <source>
        <dbReference type="ARBA" id="ARBA00010944"/>
    </source>
</evidence>
<dbReference type="InterPro" id="IPR036291">
    <property type="entry name" value="NAD(P)-bd_dom_sf"/>
</dbReference>
<dbReference type="RefSeq" id="WP_183391888.1">
    <property type="nucleotide sequence ID" value="NZ_JACHVY010000002.1"/>
</dbReference>
<feature type="domain" description="RmlD-like substrate binding" evidence="3">
    <location>
        <begin position="1"/>
        <end position="278"/>
    </location>
</feature>
<dbReference type="GO" id="GO:0008831">
    <property type="term" value="F:dTDP-4-dehydrorhamnose reductase activity"/>
    <property type="evidence" value="ECO:0007669"/>
    <property type="project" value="UniProtKB-EC"/>
</dbReference>
<reference evidence="4 5" key="1">
    <citation type="submission" date="2020-08" db="EMBL/GenBank/DDBJ databases">
        <title>The Agave Microbiome: Exploring the role of microbial communities in plant adaptations to desert environments.</title>
        <authorList>
            <person name="Partida-Martinez L.P."/>
        </authorList>
    </citation>
    <scope>NUCLEOTIDE SEQUENCE [LARGE SCALE GENOMIC DNA]</scope>
    <source>
        <strain evidence="4 5">AS2.23</strain>
    </source>
</reference>
<protein>
    <recommendedName>
        <fullName evidence="2">dTDP-4-dehydrorhamnose reductase</fullName>
        <ecNumber evidence="2">1.1.1.133</ecNumber>
    </recommendedName>
</protein>
<dbReference type="UniPathway" id="UPA00124"/>
<dbReference type="GO" id="GO:0019305">
    <property type="term" value="P:dTDP-rhamnose biosynthetic process"/>
    <property type="evidence" value="ECO:0007669"/>
    <property type="project" value="UniProtKB-UniPathway"/>
</dbReference>
<dbReference type="Gene3D" id="3.40.50.720">
    <property type="entry name" value="NAD(P)-binding Rossmann-like Domain"/>
    <property type="match status" value="1"/>
</dbReference>
<dbReference type="Gene3D" id="3.90.25.10">
    <property type="entry name" value="UDP-galactose 4-epimerase, domain 1"/>
    <property type="match status" value="1"/>
</dbReference>
<dbReference type="Pfam" id="PF04321">
    <property type="entry name" value="RmlD_sub_bind"/>
    <property type="match status" value="1"/>
</dbReference>